<proteinExistence type="predicted"/>
<dbReference type="WBParaSite" id="HPBE_0000022401-mRNA-1">
    <property type="protein sequence ID" value="HPBE_0000022401-mRNA-1"/>
    <property type="gene ID" value="HPBE_0000022401"/>
</dbReference>
<gene>
    <name evidence="1" type="ORF">HPBE_LOCUS225</name>
</gene>
<accession>A0A183F289</accession>
<evidence type="ECO:0000313" key="1">
    <source>
        <dbReference type="EMBL" id="VDO18607.1"/>
    </source>
</evidence>
<name>A0A183F289_HELPZ</name>
<keyword evidence="2" id="KW-1185">Reference proteome</keyword>
<accession>A0A3P7U7Z0</accession>
<protein>
    <submittedName>
        <fullName evidence="1 3">Uncharacterized protein</fullName>
    </submittedName>
</protein>
<organism evidence="2 3">
    <name type="scientific">Heligmosomoides polygyrus</name>
    <name type="common">Parasitic roundworm</name>
    <dbReference type="NCBI Taxonomy" id="6339"/>
    <lineage>
        <taxon>Eukaryota</taxon>
        <taxon>Metazoa</taxon>
        <taxon>Ecdysozoa</taxon>
        <taxon>Nematoda</taxon>
        <taxon>Chromadorea</taxon>
        <taxon>Rhabditida</taxon>
        <taxon>Rhabditina</taxon>
        <taxon>Rhabditomorpha</taxon>
        <taxon>Strongyloidea</taxon>
        <taxon>Heligmosomidae</taxon>
        <taxon>Heligmosomoides</taxon>
    </lineage>
</organism>
<dbReference type="Proteomes" id="UP000050761">
    <property type="component" value="Unassembled WGS sequence"/>
</dbReference>
<reference evidence="1 2" key="1">
    <citation type="submission" date="2018-11" db="EMBL/GenBank/DDBJ databases">
        <authorList>
            <consortium name="Pathogen Informatics"/>
        </authorList>
    </citation>
    <scope>NUCLEOTIDE SEQUENCE [LARGE SCALE GENOMIC DNA]</scope>
</reference>
<evidence type="ECO:0000313" key="3">
    <source>
        <dbReference type="WBParaSite" id="HPBE_0000022401-mRNA-1"/>
    </source>
</evidence>
<dbReference type="AlphaFoldDB" id="A0A183F289"/>
<dbReference type="EMBL" id="UZAH01000147">
    <property type="protein sequence ID" value="VDO18607.1"/>
    <property type="molecule type" value="Genomic_DNA"/>
</dbReference>
<reference evidence="3" key="2">
    <citation type="submission" date="2019-09" db="UniProtKB">
        <authorList>
            <consortium name="WormBaseParasite"/>
        </authorList>
    </citation>
    <scope>IDENTIFICATION</scope>
</reference>
<sequence length="154" mass="16907">MMNTSSEPAARSWAGGEESVRLRSSVEVEERSQMEVASVLVEHVAVQELTGEAGKMERCRWWVCQPEGTMGSAALSVTMARILVVADAADPALLVVARIRTVVRRKLVTTRLRVESRRREESSILIENDGLEASVPEAVTELSLKAPNGFFVLI</sequence>
<evidence type="ECO:0000313" key="2">
    <source>
        <dbReference type="Proteomes" id="UP000050761"/>
    </source>
</evidence>